<dbReference type="PROSITE" id="PS51755">
    <property type="entry name" value="OMPR_PHOB"/>
    <property type="match status" value="1"/>
</dbReference>
<evidence type="ECO:0000313" key="6">
    <source>
        <dbReference type="Proteomes" id="UP001061282"/>
    </source>
</evidence>
<comment type="caution">
    <text evidence="5">The sequence shown here is derived from an EMBL/GenBank/DDBJ whole genome shotgun (WGS) entry which is preliminary data.</text>
</comment>
<dbReference type="RefSeq" id="WP_271267871.1">
    <property type="nucleotide sequence ID" value="NZ_JAMGZJ010000075.1"/>
</dbReference>
<evidence type="ECO:0000256" key="1">
    <source>
        <dbReference type="ARBA" id="ARBA00023125"/>
    </source>
</evidence>
<evidence type="ECO:0000256" key="2">
    <source>
        <dbReference type="PROSITE-ProRule" id="PRU01091"/>
    </source>
</evidence>
<feature type="DNA-binding region" description="OmpR/PhoB-type" evidence="2">
    <location>
        <begin position="3"/>
        <end position="107"/>
    </location>
</feature>
<dbReference type="GO" id="GO:0006355">
    <property type="term" value="P:regulation of DNA-templated transcription"/>
    <property type="evidence" value="ECO:0007669"/>
    <property type="project" value="InterPro"/>
</dbReference>
<gene>
    <name evidence="5" type="ORF">M8013_11140</name>
</gene>
<sequence>MVFNLFIINDEVIFDANSYELKSLKNVGEVIILNVPTSRCLHLLIEKKDEVVSRDNFMEQVWQAKGVVVSQNTFYQNISLLRKSLKNIGLTEDIIVTVRRKGFILAADTRIQPLENEKVTLRDDSLCHGVAVTSQLIVTDSPHASSSETAKTPLGNQTKLPKWLILLLIIFTVLEITSFIINWLGG</sequence>
<dbReference type="InterPro" id="IPR001867">
    <property type="entry name" value="OmpR/PhoB-type_DNA-bd"/>
</dbReference>
<dbReference type="InterPro" id="IPR036388">
    <property type="entry name" value="WH-like_DNA-bd_sf"/>
</dbReference>
<keyword evidence="1 2" id="KW-0238">DNA-binding</keyword>
<keyword evidence="3" id="KW-0472">Membrane</keyword>
<evidence type="ECO:0000313" key="5">
    <source>
        <dbReference type="EMBL" id="MCU6669302.1"/>
    </source>
</evidence>
<dbReference type="SMART" id="SM00862">
    <property type="entry name" value="Trans_reg_C"/>
    <property type="match status" value="1"/>
</dbReference>
<dbReference type="GO" id="GO:0000160">
    <property type="term" value="P:phosphorelay signal transduction system"/>
    <property type="evidence" value="ECO:0007669"/>
    <property type="project" value="InterPro"/>
</dbReference>
<dbReference type="Proteomes" id="UP001061282">
    <property type="component" value="Unassembled WGS sequence"/>
</dbReference>
<protein>
    <submittedName>
        <fullName evidence="5">Winged helix-turn-helix domain-containing protein</fullName>
    </submittedName>
</protein>
<dbReference type="AlphaFoldDB" id="A0A9J6QIW6"/>
<reference evidence="5" key="1">
    <citation type="submission" date="2022-05" db="EMBL/GenBank/DDBJ databases">
        <title>Description of a novel species of Leclercia; Leclercia tamurae and the Proposal for a Novel Genus Silvania gen. nov. Containing Two Novel Species Silvania hatchlandensis sp. nov. and Silvania confinis sp. nov. Isolated from the Rhizosphere of Oak.</title>
        <authorList>
            <person name="Maddock D.W."/>
            <person name="Brady C.L."/>
            <person name="Denman S."/>
            <person name="Arnold D."/>
        </authorList>
    </citation>
    <scope>NUCLEOTIDE SEQUENCE</scope>
    <source>
        <strain evidence="5">H4N4</strain>
    </source>
</reference>
<proteinExistence type="predicted"/>
<accession>A0A9J6QIW6</accession>
<keyword evidence="3" id="KW-0812">Transmembrane</keyword>
<dbReference type="SUPFAM" id="SSF46894">
    <property type="entry name" value="C-terminal effector domain of the bipartite response regulators"/>
    <property type="match status" value="1"/>
</dbReference>
<feature type="domain" description="OmpR/PhoB-type" evidence="4">
    <location>
        <begin position="3"/>
        <end position="107"/>
    </location>
</feature>
<keyword evidence="3" id="KW-1133">Transmembrane helix</keyword>
<keyword evidence="6" id="KW-1185">Reference proteome</keyword>
<dbReference type="GO" id="GO:0003677">
    <property type="term" value="F:DNA binding"/>
    <property type="evidence" value="ECO:0007669"/>
    <property type="project" value="UniProtKB-UniRule"/>
</dbReference>
<dbReference type="Gene3D" id="1.10.10.10">
    <property type="entry name" value="Winged helix-like DNA-binding domain superfamily/Winged helix DNA-binding domain"/>
    <property type="match status" value="1"/>
</dbReference>
<name>A0A9J6QIW6_9ENTR</name>
<dbReference type="Pfam" id="PF00486">
    <property type="entry name" value="Trans_reg_C"/>
    <property type="match status" value="1"/>
</dbReference>
<feature type="transmembrane region" description="Helical" evidence="3">
    <location>
        <begin position="163"/>
        <end position="184"/>
    </location>
</feature>
<dbReference type="EMBL" id="JAMGZJ010000075">
    <property type="protein sequence ID" value="MCU6669302.1"/>
    <property type="molecule type" value="Genomic_DNA"/>
</dbReference>
<dbReference type="CDD" id="cd00383">
    <property type="entry name" value="trans_reg_C"/>
    <property type="match status" value="1"/>
</dbReference>
<dbReference type="InterPro" id="IPR016032">
    <property type="entry name" value="Sig_transdc_resp-reg_C-effctor"/>
</dbReference>
<organism evidence="5 6">
    <name type="scientific">Silvania confinis</name>
    <dbReference type="NCBI Taxonomy" id="2926470"/>
    <lineage>
        <taxon>Bacteria</taxon>
        <taxon>Pseudomonadati</taxon>
        <taxon>Pseudomonadota</taxon>
        <taxon>Gammaproteobacteria</taxon>
        <taxon>Enterobacterales</taxon>
        <taxon>Enterobacteriaceae</taxon>
        <taxon>Silvania</taxon>
    </lineage>
</organism>
<evidence type="ECO:0000256" key="3">
    <source>
        <dbReference type="SAM" id="Phobius"/>
    </source>
</evidence>
<evidence type="ECO:0000259" key="4">
    <source>
        <dbReference type="PROSITE" id="PS51755"/>
    </source>
</evidence>